<name>A0A2S3R5X9_VIBVL</name>
<dbReference type="AlphaFoldDB" id="A0A2S3R5X9"/>
<dbReference type="Pfam" id="PF00535">
    <property type="entry name" value="Glycos_transf_2"/>
    <property type="match status" value="1"/>
</dbReference>
<dbReference type="PANTHER" id="PTHR22916:SF3">
    <property type="entry name" value="UDP-GLCNAC:BETAGAL BETA-1,3-N-ACETYLGLUCOSAMINYLTRANSFERASE-LIKE PROTEIN 1"/>
    <property type="match status" value="1"/>
</dbReference>
<keyword evidence="2" id="KW-0808">Transferase</keyword>
<reference evidence="2 3" key="1">
    <citation type="journal article" date="2018" name="Front. Microbiol.">
        <title>Phylogeny of Vibrio vulnificus from the Analysis of the Core-Genome: Implications for Intra-Species Taxonomy.</title>
        <authorList>
            <person name="Roig F.J."/>
            <person name="Gonzalez-Candelas F."/>
            <person name="Sanjuan E."/>
            <person name="Fouz B."/>
            <person name="Feil E.J."/>
            <person name="Llorens C."/>
            <person name="Baker-Austin C."/>
            <person name="Oliver J.D."/>
            <person name="Danin-Poleg Y."/>
            <person name="Gibas C.J."/>
            <person name="Kashi Y."/>
            <person name="Gulig P.A."/>
            <person name="Morrison S.S."/>
            <person name="Amaro C."/>
        </authorList>
    </citation>
    <scope>NUCLEOTIDE SEQUENCE [LARGE SCALE GENOMIC DNA]</scope>
    <source>
        <strain evidence="2 3">CECT4608</strain>
    </source>
</reference>
<protein>
    <submittedName>
        <fullName evidence="2">L-Rha 1,3-L-rhamnosyltransferase</fullName>
    </submittedName>
</protein>
<organism evidence="2 3">
    <name type="scientific">Vibrio vulnificus</name>
    <dbReference type="NCBI Taxonomy" id="672"/>
    <lineage>
        <taxon>Bacteria</taxon>
        <taxon>Pseudomonadati</taxon>
        <taxon>Pseudomonadota</taxon>
        <taxon>Gammaproteobacteria</taxon>
        <taxon>Vibrionales</taxon>
        <taxon>Vibrionaceae</taxon>
        <taxon>Vibrio</taxon>
    </lineage>
</organism>
<dbReference type="InterPro" id="IPR029044">
    <property type="entry name" value="Nucleotide-diphossugar_trans"/>
</dbReference>
<dbReference type="Gene3D" id="3.90.550.10">
    <property type="entry name" value="Spore Coat Polysaccharide Biosynthesis Protein SpsA, Chain A"/>
    <property type="match status" value="1"/>
</dbReference>
<evidence type="ECO:0000259" key="1">
    <source>
        <dbReference type="Pfam" id="PF00535"/>
    </source>
</evidence>
<feature type="domain" description="Glycosyltransferase 2-like" evidence="1">
    <location>
        <begin position="19"/>
        <end position="124"/>
    </location>
</feature>
<dbReference type="InterPro" id="IPR001173">
    <property type="entry name" value="Glyco_trans_2-like"/>
</dbReference>
<comment type="caution">
    <text evidence="2">The sequence shown here is derived from an EMBL/GenBank/DDBJ whole genome shotgun (WGS) entry which is preliminary data.</text>
</comment>
<gene>
    <name evidence="2" type="ORF">CRN52_06570</name>
</gene>
<proteinExistence type="predicted"/>
<dbReference type="GO" id="GO:0016758">
    <property type="term" value="F:hexosyltransferase activity"/>
    <property type="evidence" value="ECO:0007669"/>
    <property type="project" value="UniProtKB-ARBA"/>
</dbReference>
<dbReference type="CDD" id="cd04196">
    <property type="entry name" value="GT_2_like_d"/>
    <property type="match status" value="1"/>
</dbReference>
<dbReference type="EMBL" id="PDGH01000054">
    <property type="protein sequence ID" value="POB49128.1"/>
    <property type="molecule type" value="Genomic_DNA"/>
</dbReference>
<sequence length="327" mass="37031">MTGTRSVLKHSPDALCIDIVLATYNGELYLKEQIESIQNNKGYKQLVNTFIIVDDGSSDLTEAIVATAAKTDSKIKWIPSSGQSLGPSGNFCRGIELTAAPFVMLCDQDDIWFEDKISVSLESVMPYSDSTVPVLAYSEMHIVDNRCNLISDSYFKFKKIPLSWPMKWEQLLQQNTVSGCTSIFNRALVDKSLPIPEDAYMHDWWLALVAKQFGELIFIEKPLIAYRQHQNNTIGVKKRSIRNVREQFKRFETSVVDIIKQANAFMYRFDDEMRASGKTVDLTFLSVLARIPQASLKTKLLAFKAGLLKRSHLLGTLLLFVVVVFRL</sequence>
<evidence type="ECO:0000313" key="2">
    <source>
        <dbReference type="EMBL" id="POB49128.1"/>
    </source>
</evidence>
<accession>A0A2S3R5X9</accession>
<dbReference type="SUPFAM" id="SSF53448">
    <property type="entry name" value="Nucleotide-diphospho-sugar transferases"/>
    <property type="match status" value="1"/>
</dbReference>
<dbReference type="PANTHER" id="PTHR22916">
    <property type="entry name" value="GLYCOSYLTRANSFERASE"/>
    <property type="match status" value="1"/>
</dbReference>
<dbReference type="Proteomes" id="UP000237466">
    <property type="component" value="Unassembled WGS sequence"/>
</dbReference>
<evidence type="ECO:0000313" key="3">
    <source>
        <dbReference type="Proteomes" id="UP000237466"/>
    </source>
</evidence>